<dbReference type="Proteomes" id="UP000184287">
    <property type="component" value="Unassembled WGS sequence"/>
</dbReference>
<dbReference type="InterPro" id="IPR003776">
    <property type="entry name" value="YcaO-like_dom"/>
</dbReference>
<dbReference type="SUPFAM" id="SSF53335">
    <property type="entry name" value="S-adenosyl-L-methionine-dependent methyltransferases"/>
    <property type="match status" value="1"/>
</dbReference>
<keyword evidence="2" id="KW-0808">Transferase</keyword>
<accession>A0A1M5F3U0</accession>
<dbReference type="InterPro" id="IPR007213">
    <property type="entry name" value="Ppm1/Ppm2/Tcmp"/>
</dbReference>
<feature type="domain" description="YcaO" evidence="3">
    <location>
        <begin position="647"/>
        <end position="996"/>
    </location>
</feature>
<protein>
    <submittedName>
        <fullName evidence="4">Bacteriocin biosynthesis cyclodehydratase domain-containing protein</fullName>
    </submittedName>
</protein>
<dbReference type="PANTHER" id="PTHR37809:SF1">
    <property type="entry name" value="RIBOSOMAL PROTEIN S12 METHYLTHIOTRANSFERASE ACCESSORY FACTOR YCAO"/>
    <property type="match status" value="1"/>
</dbReference>
<dbReference type="Gene3D" id="3.30.40.250">
    <property type="match status" value="1"/>
</dbReference>
<dbReference type="STRING" id="288992.SAMN04488522_103920"/>
<dbReference type="Gene3D" id="3.40.50.150">
    <property type="entry name" value="Vaccinia Virus protein VP39"/>
    <property type="match status" value="1"/>
</dbReference>
<dbReference type="RefSeq" id="WP_143166845.1">
    <property type="nucleotide sequence ID" value="NZ_FQUQ01000003.1"/>
</dbReference>
<dbReference type="EMBL" id="FQUQ01000003">
    <property type="protein sequence ID" value="SHF86038.1"/>
    <property type="molecule type" value="Genomic_DNA"/>
</dbReference>
<dbReference type="AlphaFoldDB" id="A0A1M5F3U0"/>
<dbReference type="OrthoDB" id="2379922at2"/>
<dbReference type="Gene3D" id="3.40.50.720">
    <property type="entry name" value="NAD(P)-binding Rossmann-like Domain"/>
    <property type="match status" value="1"/>
</dbReference>
<keyword evidence="1" id="KW-0489">Methyltransferase</keyword>
<reference evidence="5" key="1">
    <citation type="submission" date="2016-11" db="EMBL/GenBank/DDBJ databases">
        <authorList>
            <person name="Varghese N."/>
            <person name="Submissions S."/>
        </authorList>
    </citation>
    <scope>NUCLEOTIDE SEQUENCE [LARGE SCALE GENOMIC DNA]</scope>
    <source>
        <strain evidence="5">DSM 16990</strain>
    </source>
</reference>
<dbReference type="InterPro" id="IPR029063">
    <property type="entry name" value="SAM-dependent_MTases_sf"/>
</dbReference>
<dbReference type="GO" id="GO:0008168">
    <property type="term" value="F:methyltransferase activity"/>
    <property type="evidence" value="ECO:0007669"/>
    <property type="project" value="UniProtKB-KW"/>
</dbReference>
<sequence>MIKGTHNVVSDKIELLESMSYSMLYTLEARALATLFYPEFEFSDPYSVAIKKEINVAIPIDKTDRDFIFSITERAKIFDQVTRTFLRQSPEATVLSLGCGLCSRANRLQHDTKETKWINIDLKHVIEIRNVLYAEDPNISNKVCDDIENANWLDELECDEDRPVFLIMEGVSPYLTQDKLEKLLYNIGQKLRSKTTKVKILFDYCHPDYSYDGTIINSRSVKKVDFQAGFKNASAITAVVAGSKIIGSYNTLAGNSIAYANAEADFKSQNNGETPYEITLLAFGEEDERTDFYYFDKPLFWNKRYTRQAAAGGNYLFLAETDHFICSQQEYDLVVSFLSGRNKLYSNIQEEVSAVYGVNLFLEAGVLLEEEPDEVLLLSDFSSNPKEISVGVHQLLLFTEVQETTLLVDFIKEISAGIPTLFVFTDDPLDPRLNRVEEFFLNQMKQWVLIKLSGEQMLLGPVFFASTSKTIGYNCLSIQLWRNQPVRKWGSKDPAIPMVIPVVFSIDQFLKYRTVLANLLNEMLAGRPSVMMAMDVMTAKIEAHPVSPQCKGMACDQYVPVGNKQSAFVFNSRPKINTNDGGYRTIAPEQTLKNLESVISAVTGIVHPVNCLTGDDAALNIYSTVFSKVPQKEGLLTSDDFIQYSLGKGISKEQSKVSALSEAIERYNAMYDGTEECVSGKGEQLDAKAFFPEQLKRYSQHQLERFAKDLNGRQAVKEMARDMVLHWTPAYSLLNQKKAYFPFTFCYSNTPYRDEVYMRFDSNGCAAGNTLEEAVLQGFLELIERDAVAIWWYNRISRPSVCIDGLNPDVLGKIRNALDENWNYWILDLTHDFEIPVVVAVGKNKISAEFRLGFGAHPEMAIACTRALTELYQIIVINNGHKTAFKFNKIEDQPFLYPAVAIKPKVFKDDDIAICPDIKEDIEYCMRQTAGLGFDLFVVNTTRPATPLYTVKVIIPGLVFIWPELGNSRLFELPVKLSWQTVKLVESELNQQELFL</sequence>
<organism evidence="4 5">
    <name type="scientific">Pedobacter caeni</name>
    <dbReference type="NCBI Taxonomy" id="288992"/>
    <lineage>
        <taxon>Bacteria</taxon>
        <taxon>Pseudomonadati</taxon>
        <taxon>Bacteroidota</taxon>
        <taxon>Sphingobacteriia</taxon>
        <taxon>Sphingobacteriales</taxon>
        <taxon>Sphingobacteriaceae</taxon>
        <taxon>Pedobacter</taxon>
    </lineage>
</organism>
<evidence type="ECO:0000256" key="1">
    <source>
        <dbReference type="ARBA" id="ARBA00022603"/>
    </source>
</evidence>
<proteinExistence type="predicted"/>
<dbReference type="NCBIfam" id="TIGR00702">
    <property type="entry name" value="YcaO-type kinase domain"/>
    <property type="match status" value="1"/>
</dbReference>
<dbReference type="Gene3D" id="3.30.1330.230">
    <property type="match status" value="1"/>
</dbReference>
<evidence type="ECO:0000256" key="2">
    <source>
        <dbReference type="ARBA" id="ARBA00022679"/>
    </source>
</evidence>
<evidence type="ECO:0000313" key="5">
    <source>
        <dbReference type="Proteomes" id="UP000184287"/>
    </source>
</evidence>
<dbReference type="PANTHER" id="PTHR37809">
    <property type="entry name" value="RIBOSOMAL PROTEIN S12 METHYLTHIOTRANSFERASE ACCESSORY FACTOR YCAO"/>
    <property type="match status" value="1"/>
</dbReference>
<keyword evidence="5" id="KW-1185">Reference proteome</keyword>
<dbReference type="GO" id="GO:0032259">
    <property type="term" value="P:methylation"/>
    <property type="evidence" value="ECO:0007669"/>
    <property type="project" value="UniProtKB-KW"/>
</dbReference>
<dbReference type="Gene3D" id="3.30.160.660">
    <property type="match status" value="1"/>
</dbReference>
<evidence type="ECO:0000259" key="3">
    <source>
        <dbReference type="PROSITE" id="PS51664"/>
    </source>
</evidence>
<dbReference type="Pfam" id="PF02624">
    <property type="entry name" value="YcaO"/>
    <property type="match status" value="1"/>
</dbReference>
<dbReference type="InterPro" id="IPR022291">
    <property type="entry name" value="Bacteriocin_synth_cyclodeHase"/>
</dbReference>
<dbReference type="NCBIfam" id="TIGR03882">
    <property type="entry name" value="cyclo_dehyd_2"/>
    <property type="match status" value="1"/>
</dbReference>
<name>A0A1M5F3U0_9SPHI</name>
<dbReference type="PROSITE" id="PS51664">
    <property type="entry name" value="YCAO"/>
    <property type="match status" value="1"/>
</dbReference>
<gene>
    <name evidence="4" type="ORF">SAMN04488522_103920</name>
</gene>
<evidence type="ECO:0000313" key="4">
    <source>
        <dbReference type="EMBL" id="SHF86038.1"/>
    </source>
</evidence>
<dbReference type="Pfam" id="PF04072">
    <property type="entry name" value="LCM"/>
    <property type="match status" value="1"/>
</dbReference>